<feature type="signal peptide" evidence="1">
    <location>
        <begin position="1"/>
        <end position="25"/>
    </location>
</feature>
<evidence type="ECO:0000313" key="3">
    <source>
        <dbReference type="EMBL" id="KAJ5379579.1"/>
    </source>
</evidence>
<dbReference type="InterPro" id="IPR032710">
    <property type="entry name" value="NTF2-like_dom_sf"/>
</dbReference>
<accession>A0A9W9SLR6</accession>
<reference evidence="3" key="2">
    <citation type="journal article" date="2023" name="IMA Fungus">
        <title>Comparative genomic study of the Penicillium genus elucidates a diverse pangenome and 15 lateral gene transfer events.</title>
        <authorList>
            <person name="Petersen C."/>
            <person name="Sorensen T."/>
            <person name="Nielsen M.R."/>
            <person name="Sondergaard T.E."/>
            <person name="Sorensen J.L."/>
            <person name="Fitzpatrick D.A."/>
            <person name="Frisvad J.C."/>
            <person name="Nielsen K.L."/>
        </authorList>
    </citation>
    <scope>NUCLEOTIDE SEQUENCE</scope>
    <source>
        <strain evidence="3">IBT 29677</strain>
    </source>
</reference>
<evidence type="ECO:0000259" key="2">
    <source>
        <dbReference type="Pfam" id="PF13577"/>
    </source>
</evidence>
<protein>
    <recommendedName>
        <fullName evidence="2">SnoaL-like domain-containing protein</fullName>
    </recommendedName>
</protein>
<feature type="domain" description="SnoaL-like" evidence="2">
    <location>
        <begin position="36"/>
        <end position="176"/>
    </location>
</feature>
<gene>
    <name evidence="3" type="ORF">N7509_012698</name>
</gene>
<dbReference type="Pfam" id="PF13577">
    <property type="entry name" value="SnoaL_4"/>
    <property type="match status" value="1"/>
</dbReference>
<dbReference type="Proteomes" id="UP001147747">
    <property type="component" value="Unassembled WGS sequence"/>
</dbReference>
<dbReference type="OrthoDB" id="4538571at2759"/>
<keyword evidence="4" id="KW-1185">Reference proteome</keyword>
<keyword evidence="1" id="KW-0732">Signal</keyword>
<reference evidence="3" key="1">
    <citation type="submission" date="2022-12" db="EMBL/GenBank/DDBJ databases">
        <authorList>
            <person name="Petersen C."/>
        </authorList>
    </citation>
    <scope>NUCLEOTIDE SEQUENCE</scope>
    <source>
        <strain evidence="3">IBT 29677</strain>
    </source>
</reference>
<feature type="chain" id="PRO_5040736793" description="SnoaL-like domain-containing protein" evidence="1">
    <location>
        <begin position="26"/>
        <end position="219"/>
    </location>
</feature>
<dbReference type="InterPro" id="IPR037401">
    <property type="entry name" value="SnoaL-like"/>
</dbReference>
<dbReference type="SUPFAM" id="SSF54427">
    <property type="entry name" value="NTF2-like"/>
    <property type="match status" value="1"/>
</dbReference>
<dbReference type="EMBL" id="JAPZBU010000011">
    <property type="protein sequence ID" value="KAJ5379579.1"/>
    <property type="molecule type" value="Genomic_DNA"/>
</dbReference>
<proteinExistence type="predicted"/>
<dbReference type="AlphaFoldDB" id="A0A9W9SLR6"/>
<sequence length="219" mass="23968">MIWPSHAIITAVWLLSYGFASPARAHDVCEVKEHKESTDVIAIENLQGRYLFAMNSNRLDFVPGLFAQNDPDITVDLPDNQGGLPLKGLANVTAAYSKLQQMVTAEGGFMGTHLATTPVVKVSEGVTAQGTWMSFGFTVEGPAFNHTDPPYPTLPVVGRYAHDFVKEDGVWKFKHFKWSIFVSLPPFDFNPATAGPGWANTPMVPGSKSTSWPLDPFDV</sequence>
<organism evidence="3 4">
    <name type="scientific">Penicillium cosmopolitanum</name>
    <dbReference type="NCBI Taxonomy" id="1131564"/>
    <lineage>
        <taxon>Eukaryota</taxon>
        <taxon>Fungi</taxon>
        <taxon>Dikarya</taxon>
        <taxon>Ascomycota</taxon>
        <taxon>Pezizomycotina</taxon>
        <taxon>Eurotiomycetes</taxon>
        <taxon>Eurotiomycetidae</taxon>
        <taxon>Eurotiales</taxon>
        <taxon>Aspergillaceae</taxon>
        <taxon>Penicillium</taxon>
    </lineage>
</organism>
<dbReference type="RefSeq" id="XP_056483365.1">
    <property type="nucleotide sequence ID" value="XM_056637335.1"/>
</dbReference>
<comment type="caution">
    <text evidence="3">The sequence shown here is derived from an EMBL/GenBank/DDBJ whole genome shotgun (WGS) entry which is preliminary data.</text>
</comment>
<evidence type="ECO:0000313" key="4">
    <source>
        <dbReference type="Proteomes" id="UP001147747"/>
    </source>
</evidence>
<name>A0A9W9SLR6_9EURO</name>
<dbReference type="GeneID" id="81376315"/>
<dbReference type="Gene3D" id="3.10.450.50">
    <property type="match status" value="1"/>
</dbReference>
<evidence type="ECO:0000256" key="1">
    <source>
        <dbReference type="SAM" id="SignalP"/>
    </source>
</evidence>